<feature type="signal peptide" evidence="2">
    <location>
        <begin position="1"/>
        <end position="20"/>
    </location>
</feature>
<accession>A0A2M9BNU0</accession>
<comment type="caution">
    <text evidence="3">The sequence shown here is derived from an EMBL/GenBank/DDBJ whole genome shotgun (WGS) entry which is preliminary data.</text>
</comment>
<evidence type="ECO:0000313" key="4">
    <source>
        <dbReference type="Proteomes" id="UP000228535"/>
    </source>
</evidence>
<evidence type="ECO:0000313" key="3">
    <source>
        <dbReference type="EMBL" id="PJJ59613.1"/>
    </source>
</evidence>
<feature type="chain" id="PRO_5014987021" evidence="2">
    <location>
        <begin position="21"/>
        <end position="76"/>
    </location>
</feature>
<dbReference type="Proteomes" id="UP000228535">
    <property type="component" value="Unassembled WGS sequence"/>
</dbReference>
<organism evidence="3 4">
    <name type="scientific">Hymenobacter chitinivorans DSM 11115</name>
    <dbReference type="NCBI Taxonomy" id="1121954"/>
    <lineage>
        <taxon>Bacteria</taxon>
        <taxon>Pseudomonadati</taxon>
        <taxon>Bacteroidota</taxon>
        <taxon>Cytophagia</taxon>
        <taxon>Cytophagales</taxon>
        <taxon>Hymenobacteraceae</taxon>
        <taxon>Hymenobacter</taxon>
    </lineage>
</organism>
<dbReference type="EMBL" id="PGFA01000001">
    <property type="protein sequence ID" value="PJJ59613.1"/>
    <property type="molecule type" value="Genomic_DNA"/>
</dbReference>
<gene>
    <name evidence="3" type="ORF">CLV45_1033</name>
</gene>
<protein>
    <submittedName>
        <fullName evidence="3">Uncharacterized protein</fullName>
    </submittedName>
</protein>
<name>A0A2M9BNU0_9BACT</name>
<dbReference type="AlphaFoldDB" id="A0A2M9BNU0"/>
<keyword evidence="2" id="KW-0732">Signal</keyword>
<keyword evidence="4" id="KW-1185">Reference proteome</keyword>
<sequence>MHKTLMLLAAFSLTIGAATAQSTVKKAKVKTEAAKPKHAPKTPEQQADHFAQHLTQKLALSADQTQQVRQLSLAYH</sequence>
<feature type="region of interest" description="Disordered" evidence="1">
    <location>
        <begin position="30"/>
        <end position="51"/>
    </location>
</feature>
<dbReference type="RefSeq" id="WP_100335320.1">
    <property type="nucleotide sequence ID" value="NZ_PGFA01000001.1"/>
</dbReference>
<evidence type="ECO:0000256" key="1">
    <source>
        <dbReference type="SAM" id="MobiDB-lite"/>
    </source>
</evidence>
<evidence type="ECO:0000256" key="2">
    <source>
        <dbReference type="SAM" id="SignalP"/>
    </source>
</evidence>
<reference evidence="3 4" key="1">
    <citation type="submission" date="2017-11" db="EMBL/GenBank/DDBJ databases">
        <title>Genomic Encyclopedia of Archaeal and Bacterial Type Strains, Phase II (KMG-II): From Individual Species to Whole Genera.</title>
        <authorList>
            <person name="Goeker M."/>
        </authorList>
    </citation>
    <scope>NUCLEOTIDE SEQUENCE [LARGE SCALE GENOMIC DNA]</scope>
    <source>
        <strain evidence="3 4">DSM 11115</strain>
    </source>
</reference>
<proteinExistence type="predicted"/>
<dbReference type="OrthoDB" id="961437at2"/>